<feature type="compositionally biased region" description="Basic and acidic residues" evidence="1">
    <location>
        <begin position="258"/>
        <end position="271"/>
    </location>
</feature>
<accession>A0A6A4F6P9</accession>
<feature type="compositionally biased region" description="Basic residues" evidence="1">
    <location>
        <begin position="278"/>
        <end position="289"/>
    </location>
</feature>
<feature type="compositionally biased region" description="Pro residues" evidence="1">
    <location>
        <begin position="103"/>
        <end position="121"/>
    </location>
</feature>
<dbReference type="EMBL" id="QXFT01000803">
    <property type="protein sequence ID" value="KAE9335483.1"/>
    <property type="molecule type" value="Genomic_DNA"/>
</dbReference>
<proteinExistence type="predicted"/>
<reference evidence="2 3" key="1">
    <citation type="submission" date="2018-08" db="EMBL/GenBank/DDBJ databases">
        <title>Genomic investigation of the strawberry pathogen Phytophthora fragariae indicates pathogenicity is determined by transcriptional variation in three key races.</title>
        <authorList>
            <person name="Adams T.M."/>
            <person name="Armitage A.D."/>
            <person name="Sobczyk M.K."/>
            <person name="Bates H.J."/>
            <person name="Dunwell J.M."/>
            <person name="Nellist C.F."/>
            <person name="Harrison R.J."/>
        </authorList>
    </citation>
    <scope>NUCLEOTIDE SEQUENCE [LARGE SCALE GENOMIC DNA]</scope>
    <source>
        <strain evidence="2 3">SCRP333</strain>
    </source>
</reference>
<name>A0A6A4F6P9_9STRA</name>
<sequence>MFRRPTRLPSRSQSAATARAFRSLGCTERSGRPRRGLETSTASACRGIFVDTPATASSRRDDTLPGISTPSVKHPAAPGSPGQRRERTQDTLLAEAPGGSPYRSPPTSPLPVNPPPSPTPAPSATLATRGASVEGVTARAAVATPAASATEPPAVVLTASERQFYRLAELVVSVARAPPTRVGPMLDRRLEHATTLKEVAAAAIAPRRLPVAESEEMMSLRQEVDRLQTLATDTEDKLRVELELRVKSDFSCVQTSTELHEAQDRLDERGGRSSSGWPKRKLPWSRTMR</sequence>
<gene>
    <name evidence="2" type="ORF">PR003_g12984</name>
</gene>
<protein>
    <submittedName>
        <fullName evidence="2">Uncharacterized protein</fullName>
    </submittedName>
</protein>
<keyword evidence="3" id="KW-1185">Reference proteome</keyword>
<comment type="caution">
    <text evidence="2">The sequence shown here is derived from an EMBL/GenBank/DDBJ whole genome shotgun (WGS) entry which is preliminary data.</text>
</comment>
<feature type="region of interest" description="Disordered" evidence="1">
    <location>
        <begin position="1"/>
        <end position="125"/>
    </location>
</feature>
<dbReference type="AlphaFoldDB" id="A0A6A4F6P9"/>
<organism evidence="2 3">
    <name type="scientific">Phytophthora rubi</name>
    <dbReference type="NCBI Taxonomy" id="129364"/>
    <lineage>
        <taxon>Eukaryota</taxon>
        <taxon>Sar</taxon>
        <taxon>Stramenopiles</taxon>
        <taxon>Oomycota</taxon>
        <taxon>Peronosporomycetes</taxon>
        <taxon>Peronosporales</taxon>
        <taxon>Peronosporaceae</taxon>
        <taxon>Phytophthora</taxon>
    </lineage>
</organism>
<evidence type="ECO:0000313" key="3">
    <source>
        <dbReference type="Proteomes" id="UP000434957"/>
    </source>
</evidence>
<evidence type="ECO:0000313" key="2">
    <source>
        <dbReference type="EMBL" id="KAE9335483.1"/>
    </source>
</evidence>
<evidence type="ECO:0000256" key="1">
    <source>
        <dbReference type="SAM" id="MobiDB-lite"/>
    </source>
</evidence>
<dbReference type="Proteomes" id="UP000434957">
    <property type="component" value="Unassembled WGS sequence"/>
</dbReference>
<feature type="region of interest" description="Disordered" evidence="1">
    <location>
        <begin position="257"/>
        <end position="289"/>
    </location>
</feature>